<evidence type="ECO:0000256" key="1">
    <source>
        <dbReference type="SAM" id="MobiDB-lite"/>
    </source>
</evidence>
<evidence type="ECO:0000313" key="3">
    <source>
        <dbReference type="Proteomes" id="UP000324222"/>
    </source>
</evidence>
<feature type="region of interest" description="Disordered" evidence="1">
    <location>
        <begin position="41"/>
        <end position="71"/>
    </location>
</feature>
<dbReference type="Proteomes" id="UP000324222">
    <property type="component" value="Unassembled WGS sequence"/>
</dbReference>
<name>A0A5B7JZW1_PORTR</name>
<comment type="caution">
    <text evidence="2">The sequence shown here is derived from an EMBL/GenBank/DDBJ whole genome shotgun (WGS) entry which is preliminary data.</text>
</comment>
<dbReference type="OrthoDB" id="6372820at2759"/>
<sequence length="140" mass="14495">MIHQGRPLSALPVGDLAVPSIPTLSVAPLLSRFQVILSMDLPRHSSPGPQGPPLLSGTTQPQPQPPMADLSCKVPLIPNPPAFLLPGPFNGHPLLMQNGGLPPNHASGAIPKGATSAPPGIQHPKTAGVWPMSPLLHCKL</sequence>
<evidence type="ECO:0000313" key="2">
    <source>
        <dbReference type="EMBL" id="MPD02341.1"/>
    </source>
</evidence>
<protein>
    <submittedName>
        <fullName evidence="2">Uncharacterized protein</fullName>
    </submittedName>
</protein>
<proteinExistence type="predicted"/>
<gene>
    <name evidence="2" type="ORF">E2C01_097919</name>
</gene>
<feature type="compositionally biased region" description="Low complexity" evidence="1">
    <location>
        <begin position="45"/>
        <end position="57"/>
    </location>
</feature>
<dbReference type="AlphaFoldDB" id="A0A5B7JZW1"/>
<dbReference type="EMBL" id="VSRR010131016">
    <property type="protein sequence ID" value="MPD02341.1"/>
    <property type="molecule type" value="Genomic_DNA"/>
</dbReference>
<organism evidence="2 3">
    <name type="scientific">Portunus trituberculatus</name>
    <name type="common">Swimming crab</name>
    <name type="synonym">Neptunus trituberculatus</name>
    <dbReference type="NCBI Taxonomy" id="210409"/>
    <lineage>
        <taxon>Eukaryota</taxon>
        <taxon>Metazoa</taxon>
        <taxon>Ecdysozoa</taxon>
        <taxon>Arthropoda</taxon>
        <taxon>Crustacea</taxon>
        <taxon>Multicrustacea</taxon>
        <taxon>Malacostraca</taxon>
        <taxon>Eumalacostraca</taxon>
        <taxon>Eucarida</taxon>
        <taxon>Decapoda</taxon>
        <taxon>Pleocyemata</taxon>
        <taxon>Brachyura</taxon>
        <taxon>Eubrachyura</taxon>
        <taxon>Portunoidea</taxon>
        <taxon>Portunidae</taxon>
        <taxon>Portuninae</taxon>
        <taxon>Portunus</taxon>
    </lineage>
</organism>
<keyword evidence="3" id="KW-1185">Reference proteome</keyword>
<reference evidence="2 3" key="1">
    <citation type="submission" date="2019-05" db="EMBL/GenBank/DDBJ databases">
        <title>Another draft genome of Portunus trituberculatus and its Hox gene families provides insights of decapod evolution.</title>
        <authorList>
            <person name="Jeong J.-H."/>
            <person name="Song I."/>
            <person name="Kim S."/>
            <person name="Choi T."/>
            <person name="Kim D."/>
            <person name="Ryu S."/>
            <person name="Kim W."/>
        </authorList>
    </citation>
    <scope>NUCLEOTIDE SEQUENCE [LARGE SCALE GENOMIC DNA]</scope>
    <source>
        <tissue evidence="2">Muscle</tissue>
    </source>
</reference>
<accession>A0A5B7JZW1</accession>